<dbReference type="Gene3D" id="3.40.50.2000">
    <property type="entry name" value="Glycogen Phosphorylase B"/>
    <property type="match status" value="2"/>
</dbReference>
<gene>
    <name evidence="2" type="ORF">NE863_34070</name>
</gene>
<organism evidence="2 3">
    <name type="scientific">Ensifer adhaerens</name>
    <name type="common">Sinorhizobium morelense</name>
    <dbReference type="NCBI Taxonomy" id="106592"/>
    <lineage>
        <taxon>Bacteria</taxon>
        <taxon>Pseudomonadati</taxon>
        <taxon>Pseudomonadota</taxon>
        <taxon>Alphaproteobacteria</taxon>
        <taxon>Hyphomicrobiales</taxon>
        <taxon>Rhizobiaceae</taxon>
        <taxon>Sinorhizobium/Ensifer group</taxon>
        <taxon>Ensifer</taxon>
    </lineage>
</organism>
<evidence type="ECO:0000313" key="2">
    <source>
        <dbReference type="EMBL" id="USJ27463.1"/>
    </source>
</evidence>
<dbReference type="InterPro" id="IPR028098">
    <property type="entry name" value="Glyco_trans_4-like_N"/>
</dbReference>
<geneLocation type="plasmid" evidence="2 3">
    <name>pB</name>
</geneLocation>
<keyword evidence="2" id="KW-0614">Plasmid</keyword>
<dbReference type="Pfam" id="PF13579">
    <property type="entry name" value="Glyco_trans_4_4"/>
    <property type="match status" value="1"/>
</dbReference>
<dbReference type="PANTHER" id="PTHR12526">
    <property type="entry name" value="GLYCOSYLTRANSFERASE"/>
    <property type="match status" value="1"/>
</dbReference>
<dbReference type="SUPFAM" id="SSF53756">
    <property type="entry name" value="UDP-Glycosyltransferase/glycogen phosphorylase"/>
    <property type="match status" value="1"/>
</dbReference>
<dbReference type="Pfam" id="PF13692">
    <property type="entry name" value="Glyco_trans_1_4"/>
    <property type="match status" value="1"/>
</dbReference>
<proteinExistence type="predicted"/>
<dbReference type="PANTHER" id="PTHR12526:SF637">
    <property type="entry name" value="GLYCOSYLTRANSFERASE EPSF-RELATED"/>
    <property type="match status" value="1"/>
</dbReference>
<dbReference type="EC" id="2.4.-.-" evidence="2"/>
<dbReference type="Proteomes" id="UP001055460">
    <property type="component" value="Plasmid pB"/>
</dbReference>
<protein>
    <submittedName>
        <fullName evidence="2">Glycosyltransferase</fullName>
        <ecNumber evidence="2">2.4.-.-</ecNumber>
    </submittedName>
</protein>
<dbReference type="RefSeq" id="WP_252161087.1">
    <property type="nucleotide sequence ID" value="NZ_CP098809.1"/>
</dbReference>
<feature type="domain" description="Glycosyltransferase subfamily 4-like N-terminal" evidence="1">
    <location>
        <begin position="42"/>
        <end position="171"/>
    </location>
</feature>
<accession>A0A9Q8YEJ2</accession>
<keyword evidence="2" id="KW-0328">Glycosyltransferase</keyword>
<evidence type="ECO:0000259" key="1">
    <source>
        <dbReference type="Pfam" id="PF13579"/>
    </source>
</evidence>
<dbReference type="GO" id="GO:0016757">
    <property type="term" value="F:glycosyltransferase activity"/>
    <property type="evidence" value="ECO:0007669"/>
    <property type="project" value="UniProtKB-KW"/>
</dbReference>
<name>A0A9Q8YEJ2_ENSAD</name>
<evidence type="ECO:0000313" key="3">
    <source>
        <dbReference type="Proteomes" id="UP001055460"/>
    </source>
</evidence>
<keyword evidence="2" id="KW-0808">Transferase</keyword>
<sequence>MRVMHIITNMMGTGGAEVMLLRLASAIGGERPIIVSLMDVSERHRQVIADHDLDVRPLKVLSTAGMMKSVLTVRQLIRNERPDALMCWLYHAMVVGQVAAWRVAHEVPVYWNVRQSLDDMSSFSASTRTALHLTRLLSSRPTGIVFNSSRALHLHRQFGYRNPNLVTIPNGFDFVEEIPVNARRPLVFGIAGRLHPQKDYATFFAAASHAHRCHPEIRFVAAGSGLTLDSAIVRQMIADAGLPLSAIELRGNVSDMAGFYHDIDALVLSSRTEGFPNVVAEAMSFAKPVISTDVGDAAVIVGDSGFIVPPGDVTALADAMDRMQGLRPSEYAVLAAAAKRRVDSVYPLARVAELYDLFFRGAPAPPAASERQSRSV</sequence>
<reference evidence="2" key="1">
    <citation type="submission" date="2022-06" db="EMBL/GenBank/DDBJ databases">
        <title>Physiological and biochemical characterization and genomic elucidation of a strain of the genus Ensifer adhaerens M8 that combines arsenic oxidation and chromium reduction.</title>
        <authorList>
            <person name="Li X."/>
            <person name="Yu c."/>
        </authorList>
    </citation>
    <scope>NUCLEOTIDE SEQUENCE</scope>
    <source>
        <strain evidence="2">M8</strain>
        <plasmid evidence="2">pB</plasmid>
    </source>
</reference>
<dbReference type="AlphaFoldDB" id="A0A9Q8YEJ2"/>
<dbReference type="EMBL" id="CP098809">
    <property type="protein sequence ID" value="USJ27463.1"/>
    <property type="molecule type" value="Genomic_DNA"/>
</dbReference>